<feature type="compositionally biased region" description="Basic and acidic residues" evidence="3">
    <location>
        <begin position="1"/>
        <end position="11"/>
    </location>
</feature>
<evidence type="ECO:0000256" key="2">
    <source>
        <dbReference type="ARBA" id="ARBA00022490"/>
    </source>
</evidence>
<evidence type="ECO:0000259" key="4">
    <source>
        <dbReference type="PROSITE" id="PS51830"/>
    </source>
</evidence>
<feature type="compositionally biased region" description="Acidic residues" evidence="3">
    <location>
        <begin position="40"/>
        <end position="63"/>
    </location>
</feature>
<feature type="region of interest" description="Disordered" evidence="3">
    <location>
        <begin position="1"/>
        <end position="69"/>
    </location>
</feature>
<dbReference type="InterPro" id="IPR021861">
    <property type="entry name" value="THO_THOC1"/>
</dbReference>
<dbReference type="GO" id="GO:0000445">
    <property type="term" value="C:THO complex part of transcription export complex"/>
    <property type="evidence" value="ECO:0007669"/>
    <property type="project" value="TreeGrafter"/>
</dbReference>
<dbReference type="Pfam" id="PF13553">
    <property type="entry name" value="FIIND"/>
    <property type="match status" value="1"/>
</dbReference>
<accession>A0A9D3NCD5</accession>
<dbReference type="PROSITE" id="PS51830">
    <property type="entry name" value="FIIND"/>
    <property type="match status" value="1"/>
</dbReference>
<name>A0A9D3NCD5_9TELE</name>
<gene>
    <name evidence="5" type="ORF">KOW79_016790</name>
</gene>
<evidence type="ECO:0000313" key="5">
    <source>
        <dbReference type="EMBL" id="KAG7319647.1"/>
    </source>
</evidence>
<dbReference type="SUPFAM" id="SSF47986">
    <property type="entry name" value="DEATH domain"/>
    <property type="match status" value="1"/>
</dbReference>
<dbReference type="GO" id="GO:0006406">
    <property type="term" value="P:mRNA export from nucleus"/>
    <property type="evidence" value="ECO:0007669"/>
    <property type="project" value="TreeGrafter"/>
</dbReference>
<dbReference type="Proteomes" id="UP000824219">
    <property type="component" value="Linkage Group LG20"/>
</dbReference>
<keyword evidence="2" id="KW-0963">Cytoplasm</keyword>
<dbReference type="Gene3D" id="1.10.533.10">
    <property type="entry name" value="Death Domain, Fas"/>
    <property type="match status" value="1"/>
</dbReference>
<protein>
    <recommendedName>
        <fullName evidence="4">FIIND domain-containing protein</fullName>
    </recommendedName>
</protein>
<organism evidence="5 6">
    <name type="scientific">Hemibagrus wyckioides</name>
    <dbReference type="NCBI Taxonomy" id="337641"/>
    <lineage>
        <taxon>Eukaryota</taxon>
        <taxon>Metazoa</taxon>
        <taxon>Chordata</taxon>
        <taxon>Craniata</taxon>
        <taxon>Vertebrata</taxon>
        <taxon>Euteleostomi</taxon>
        <taxon>Actinopterygii</taxon>
        <taxon>Neopterygii</taxon>
        <taxon>Teleostei</taxon>
        <taxon>Ostariophysi</taxon>
        <taxon>Siluriformes</taxon>
        <taxon>Bagridae</taxon>
        <taxon>Hemibagrus</taxon>
    </lineage>
</organism>
<dbReference type="PANTHER" id="PTHR13265">
    <property type="entry name" value="THO COMPLEX SUBUNIT 1"/>
    <property type="match status" value="1"/>
</dbReference>
<evidence type="ECO:0000256" key="3">
    <source>
        <dbReference type="SAM" id="MobiDB-lite"/>
    </source>
</evidence>
<sequence length="514" mass="58700">MANFGDTKEVEDGNGEIPASELKGSQIDNEYNGSESAESSSEESADEEEEEEEEEENEGDPENAESCAEVVTDDLCSETRPDTRNGDHMKPFCEKCSILQKPVHQLVTPKEICENRWQLNLEDEGVYECSETGLVFEVSQRVRIRYRVLSWSKFGAFLNDSWKFAGPIFDVDCDPSILKSIQFPHSLCLADQDNEVKFSVLHVKDHKGLIEPSVDHSRSHIKWNVSSLSPVGPVVQTSKPAEHHGVVQVYKEVGQQDSYSFRVYLATNNDSDIADIRKEVRTAKKKYMKIEKPPQCQKLLEENRKYRLISEPQGDITPEDIQFTLAVVKMKGYFEAFFEQRPPFKLSLIEAESEQIVWSATIREGDCVENTVEKSRSRSCSRKRNNSMSDMERSSKRPRWCDESGDDLVPDGVRMKDTDMSDKQLMQVAKCMGKEWKCVAIAYLDLTKQDVEEIETKAEGNQVMMKFHMLHCWKSRQSKGEAGAMQLYEALNQEDVPREVIDRLDDIRRSGSPK</sequence>
<evidence type="ECO:0000256" key="1">
    <source>
        <dbReference type="ARBA" id="ARBA00004514"/>
    </source>
</evidence>
<feature type="compositionally biased region" description="Basic and acidic residues" evidence="3">
    <location>
        <begin position="390"/>
        <end position="402"/>
    </location>
</feature>
<proteinExistence type="predicted"/>
<feature type="domain" description="FIIND" evidence="4">
    <location>
        <begin position="98"/>
        <end position="376"/>
    </location>
</feature>
<dbReference type="AlphaFoldDB" id="A0A9D3NCD5"/>
<reference evidence="5 6" key="1">
    <citation type="submission" date="2021-06" db="EMBL/GenBank/DDBJ databases">
        <title>Chromosome-level genome assembly of the red-tail catfish (Hemibagrus wyckioides).</title>
        <authorList>
            <person name="Shao F."/>
        </authorList>
    </citation>
    <scope>NUCLEOTIDE SEQUENCE [LARGE SCALE GENOMIC DNA]</scope>
    <source>
        <strain evidence="5">EC202008001</strain>
        <tissue evidence="5">Blood</tissue>
    </source>
</reference>
<dbReference type="PANTHER" id="PTHR13265:SF1">
    <property type="entry name" value="CASPASE RECRUITMENT DOMAIN-CONTAINING PROTEIN 8"/>
    <property type="match status" value="1"/>
</dbReference>
<dbReference type="InterPro" id="IPR011029">
    <property type="entry name" value="DEATH-like_dom_sf"/>
</dbReference>
<dbReference type="Pfam" id="PF23679">
    <property type="entry name" value="UPA-FIIND"/>
    <property type="match status" value="1"/>
</dbReference>
<evidence type="ECO:0000313" key="6">
    <source>
        <dbReference type="Proteomes" id="UP000824219"/>
    </source>
</evidence>
<keyword evidence="6" id="KW-1185">Reference proteome</keyword>
<dbReference type="GO" id="GO:0005829">
    <property type="term" value="C:cytosol"/>
    <property type="evidence" value="ECO:0007669"/>
    <property type="project" value="UniProtKB-SubCell"/>
</dbReference>
<dbReference type="EMBL" id="JAHKSW010000020">
    <property type="protein sequence ID" value="KAG7319647.1"/>
    <property type="molecule type" value="Genomic_DNA"/>
</dbReference>
<feature type="region of interest" description="Disordered" evidence="3">
    <location>
        <begin position="374"/>
        <end position="403"/>
    </location>
</feature>
<comment type="caution">
    <text evidence="5">The sequence shown here is derived from an EMBL/GenBank/DDBJ whole genome shotgun (WGS) entry which is preliminary data.</text>
</comment>
<dbReference type="OrthoDB" id="428577at2759"/>
<dbReference type="InterPro" id="IPR025307">
    <property type="entry name" value="FIIND_dom"/>
</dbReference>
<comment type="subcellular location">
    <subcellularLocation>
        <location evidence="1">Cytoplasm</location>
        <location evidence="1">Cytosol</location>
    </subcellularLocation>
</comment>